<proteinExistence type="inferred from homology"/>
<dbReference type="CDD" id="cd03185">
    <property type="entry name" value="GST_C_Tau"/>
    <property type="match status" value="1"/>
</dbReference>
<dbReference type="InterPro" id="IPR045073">
    <property type="entry name" value="Omega/Tau-like"/>
</dbReference>
<gene>
    <name evidence="7" type="ORF">MKW94_007939</name>
</gene>
<organism evidence="7 8">
    <name type="scientific">Papaver nudicaule</name>
    <name type="common">Iceland poppy</name>
    <dbReference type="NCBI Taxonomy" id="74823"/>
    <lineage>
        <taxon>Eukaryota</taxon>
        <taxon>Viridiplantae</taxon>
        <taxon>Streptophyta</taxon>
        <taxon>Embryophyta</taxon>
        <taxon>Tracheophyta</taxon>
        <taxon>Spermatophyta</taxon>
        <taxon>Magnoliopsida</taxon>
        <taxon>Ranunculales</taxon>
        <taxon>Papaveraceae</taxon>
        <taxon>Papaveroideae</taxon>
        <taxon>Papaver</taxon>
    </lineage>
</organism>
<evidence type="ECO:0000313" key="7">
    <source>
        <dbReference type="EMBL" id="MCL7029468.1"/>
    </source>
</evidence>
<dbReference type="SFLD" id="SFLDG01152">
    <property type="entry name" value="Main.3:_Omega-_and_Tau-like"/>
    <property type="match status" value="1"/>
</dbReference>
<dbReference type="PROSITE" id="PS50405">
    <property type="entry name" value="GST_CTER"/>
    <property type="match status" value="1"/>
</dbReference>
<dbReference type="Gene3D" id="3.40.30.10">
    <property type="entry name" value="Glutaredoxin"/>
    <property type="match status" value="1"/>
</dbReference>
<sequence length="224" mass="26668">MEEDGVKVLGMWSSPFVYRVIWALKLKGIEYEYIEEEDIYTQKSDLLLKYNPVHKKVPVFVHGGKTILESMIILEYLEETWPEKYPLLSKDPCQRSVSRFWSKFIDDQGATFWKFFSTAGEEQEKAIKDILQILRTIEEHSNISKHKFFEGDTIGFTDLAFGWMAFWLQVMEEVVEVKLIEIGSFPHLHAWRENFRQVPVIKENIYDHDLMLAHFIRMRKMYCN</sequence>
<dbReference type="Pfam" id="PF02798">
    <property type="entry name" value="GST_N"/>
    <property type="match status" value="1"/>
</dbReference>
<protein>
    <recommendedName>
        <fullName evidence="1">glutathione transferase</fullName>
        <ecNumber evidence="1">2.5.1.18</ecNumber>
    </recommendedName>
</protein>
<dbReference type="GO" id="GO:0004364">
    <property type="term" value="F:glutathione transferase activity"/>
    <property type="evidence" value="ECO:0007669"/>
    <property type="project" value="UniProtKB-EC"/>
</dbReference>
<reference evidence="7" key="1">
    <citation type="submission" date="2022-03" db="EMBL/GenBank/DDBJ databases">
        <title>A functionally conserved STORR gene fusion in Papaver species that diverged 16.8 million years ago.</title>
        <authorList>
            <person name="Catania T."/>
        </authorList>
    </citation>
    <scope>NUCLEOTIDE SEQUENCE</scope>
    <source>
        <strain evidence="7">S-191538</strain>
    </source>
</reference>
<feature type="domain" description="GST N-terminal" evidence="5">
    <location>
        <begin position="4"/>
        <end position="85"/>
    </location>
</feature>
<dbReference type="SUPFAM" id="SSF52833">
    <property type="entry name" value="Thioredoxin-like"/>
    <property type="match status" value="1"/>
</dbReference>
<dbReference type="Proteomes" id="UP001177140">
    <property type="component" value="Unassembled WGS sequence"/>
</dbReference>
<evidence type="ECO:0000256" key="4">
    <source>
        <dbReference type="ARBA" id="ARBA00047960"/>
    </source>
</evidence>
<dbReference type="InterPro" id="IPR040079">
    <property type="entry name" value="Glutathione_S-Trfase"/>
</dbReference>
<dbReference type="EMBL" id="JAJJMA010090530">
    <property type="protein sequence ID" value="MCL7029468.1"/>
    <property type="molecule type" value="Genomic_DNA"/>
</dbReference>
<keyword evidence="2" id="KW-0808">Transferase</keyword>
<dbReference type="FunFam" id="3.40.30.10:FF:000044">
    <property type="entry name" value="Glutathione S-transferase GSTU6"/>
    <property type="match status" value="1"/>
</dbReference>
<dbReference type="SFLD" id="SFLDS00019">
    <property type="entry name" value="Glutathione_Transferase_(cytos"/>
    <property type="match status" value="1"/>
</dbReference>
<evidence type="ECO:0000259" key="5">
    <source>
        <dbReference type="PROSITE" id="PS50404"/>
    </source>
</evidence>
<evidence type="ECO:0000256" key="3">
    <source>
        <dbReference type="ARBA" id="ARBA00025743"/>
    </source>
</evidence>
<name>A0AA41S8T3_PAPNU</name>
<dbReference type="Gene3D" id="1.20.1050.10">
    <property type="match status" value="1"/>
</dbReference>
<keyword evidence="8" id="KW-1185">Reference proteome</keyword>
<dbReference type="FunFam" id="1.20.1050.10:FF:000012">
    <property type="entry name" value="Tau class glutathione S-transferase"/>
    <property type="match status" value="1"/>
</dbReference>
<dbReference type="AlphaFoldDB" id="A0AA41S8T3"/>
<dbReference type="EC" id="2.5.1.18" evidence="1"/>
<dbReference type="GO" id="GO:0005737">
    <property type="term" value="C:cytoplasm"/>
    <property type="evidence" value="ECO:0007669"/>
    <property type="project" value="TreeGrafter"/>
</dbReference>
<dbReference type="InterPro" id="IPR036282">
    <property type="entry name" value="Glutathione-S-Trfase_C_sf"/>
</dbReference>
<feature type="domain" description="GST C-terminal" evidence="6">
    <location>
        <begin position="91"/>
        <end position="222"/>
    </location>
</feature>
<dbReference type="SUPFAM" id="SSF47616">
    <property type="entry name" value="GST C-terminal domain-like"/>
    <property type="match status" value="1"/>
</dbReference>
<dbReference type="InterPro" id="IPR004046">
    <property type="entry name" value="GST_C"/>
</dbReference>
<comment type="catalytic activity">
    <reaction evidence="4">
        <text>RX + glutathione = an S-substituted glutathione + a halide anion + H(+)</text>
        <dbReference type="Rhea" id="RHEA:16437"/>
        <dbReference type="ChEBI" id="CHEBI:15378"/>
        <dbReference type="ChEBI" id="CHEBI:16042"/>
        <dbReference type="ChEBI" id="CHEBI:17792"/>
        <dbReference type="ChEBI" id="CHEBI:57925"/>
        <dbReference type="ChEBI" id="CHEBI:90779"/>
        <dbReference type="EC" id="2.5.1.18"/>
    </reaction>
</comment>
<dbReference type="InterPro" id="IPR036249">
    <property type="entry name" value="Thioredoxin-like_sf"/>
</dbReference>
<evidence type="ECO:0000256" key="1">
    <source>
        <dbReference type="ARBA" id="ARBA00012452"/>
    </source>
</evidence>
<dbReference type="InterPro" id="IPR010987">
    <property type="entry name" value="Glutathione-S-Trfase_C-like"/>
</dbReference>
<accession>A0AA41S8T3</accession>
<dbReference type="SFLD" id="SFLDG00358">
    <property type="entry name" value="Main_(cytGST)"/>
    <property type="match status" value="1"/>
</dbReference>
<evidence type="ECO:0000256" key="2">
    <source>
        <dbReference type="ARBA" id="ARBA00022679"/>
    </source>
</evidence>
<dbReference type="InterPro" id="IPR004045">
    <property type="entry name" value="Glutathione_S-Trfase_N"/>
</dbReference>
<comment type="caution">
    <text evidence="7">The sequence shown here is derived from an EMBL/GenBank/DDBJ whole genome shotgun (WGS) entry which is preliminary data.</text>
</comment>
<evidence type="ECO:0000313" key="8">
    <source>
        <dbReference type="Proteomes" id="UP001177140"/>
    </source>
</evidence>
<dbReference type="PROSITE" id="PS50404">
    <property type="entry name" value="GST_NTER"/>
    <property type="match status" value="1"/>
</dbReference>
<dbReference type="InterPro" id="IPR045074">
    <property type="entry name" value="GST_C_Tau"/>
</dbReference>
<dbReference type="Pfam" id="PF00043">
    <property type="entry name" value="GST_C"/>
    <property type="match status" value="1"/>
</dbReference>
<dbReference type="PANTHER" id="PTHR11260">
    <property type="entry name" value="GLUTATHIONE S-TRANSFERASE, GST, SUPERFAMILY, GST DOMAIN CONTAINING"/>
    <property type="match status" value="1"/>
</dbReference>
<comment type="similarity">
    <text evidence="3">Belongs to the GST superfamily. Tau family.</text>
</comment>
<dbReference type="GO" id="GO:0006749">
    <property type="term" value="P:glutathione metabolic process"/>
    <property type="evidence" value="ECO:0007669"/>
    <property type="project" value="InterPro"/>
</dbReference>
<dbReference type="PANTHER" id="PTHR11260:SF774">
    <property type="entry name" value="GLUTATHIONE TRANSFERASE"/>
    <property type="match status" value="1"/>
</dbReference>
<evidence type="ECO:0000259" key="6">
    <source>
        <dbReference type="PROSITE" id="PS50405"/>
    </source>
</evidence>